<evidence type="ECO:0000313" key="2">
    <source>
        <dbReference type="EMBL" id="GII49365.1"/>
    </source>
</evidence>
<dbReference type="AlphaFoldDB" id="A0A8J3V3N6"/>
<evidence type="ECO:0000313" key="3">
    <source>
        <dbReference type="Proteomes" id="UP000644610"/>
    </source>
</evidence>
<feature type="compositionally biased region" description="Basic and acidic residues" evidence="1">
    <location>
        <begin position="7"/>
        <end position="22"/>
    </location>
</feature>
<dbReference type="Proteomes" id="UP000644610">
    <property type="component" value="Unassembled WGS sequence"/>
</dbReference>
<comment type="caution">
    <text evidence="2">The sequence shown here is derived from an EMBL/GenBank/DDBJ whole genome shotgun (WGS) entry which is preliminary data.</text>
</comment>
<evidence type="ECO:0008006" key="4">
    <source>
        <dbReference type="Google" id="ProtNLM"/>
    </source>
</evidence>
<evidence type="ECO:0000256" key="1">
    <source>
        <dbReference type="SAM" id="MobiDB-lite"/>
    </source>
</evidence>
<dbReference type="EMBL" id="BOOQ01000041">
    <property type="protein sequence ID" value="GII49365.1"/>
    <property type="molecule type" value="Genomic_DNA"/>
</dbReference>
<protein>
    <recommendedName>
        <fullName evidence="4">DUF2795 domain-containing protein</fullName>
    </recommendedName>
</protein>
<dbReference type="Pfam" id="PF11387">
    <property type="entry name" value="DUF2795"/>
    <property type="match status" value="1"/>
</dbReference>
<organism evidence="2 3">
    <name type="scientific">Planotetraspora silvatica</name>
    <dbReference type="NCBI Taxonomy" id="234614"/>
    <lineage>
        <taxon>Bacteria</taxon>
        <taxon>Bacillati</taxon>
        <taxon>Actinomycetota</taxon>
        <taxon>Actinomycetes</taxon>
        <taxon>Streptosporangiales</taxon>
        <taxon>Streptosporangiaceae</taxon>
        <taxon>Planotetraspora</taxon>
    </lineage>
</organism>
<name>A0A8J3V3N6_9ACTN</name>
<proteinExistence type="predicted"/>
<keyword evidence="3" id="KW-1185">Reference proteome</keyword>
<dbReference type="InterPro" id="IPR021527">
    <property type="entry name" value="DUF2795"/>
</dbReference>
<gene>
    <name evidence="2" type="ORF">Psi02_57890</name>
</gene>
<dbReference type="RefSeq" id="WP_203978946.1">
    <property type="nucleotide sequence ID" value="NZ_BAAAKY010000028.1"/>
</dbReference>
<feature type="region of interest" description="Disordered" evidence="1">
    <location>
        <begin position="1"/>
        <end position="71"/>
    </location>
</feature>
<sequence>MSIQRGSAEHGPRLEDERKHETGGLVRGAGTTHAEEWREPEPAQLPEDDLTPRTTPPGHEPGTPIGITPADVERRSNLAKWLSDARYPAAAHDLLTHAEAKNAPDAVLRAVRDLPDLRYQNVGQVAEALGLGVQRHW</sequence>
<accession>A0A8J3V3N6</accession>
<reference evidence="2" key="1">
    <citation type="submission" date="2021-01" db="EMBL/GenBank/DDBJ databases">
        <title>Whole genome shotgun sequence of Planotetraspora silvatica NBRC 100141.</title>
        <authorList>
            <person name="Komaki H."/>
            <person name="Tamura T."/>
        </authorList>
    </citation>
    <scope>NUCLEOTIDE SEQUENCE</scope>
    <source>
        <strain evidence="2">NBRC 100141</strain>
    </source>
</reference>